<dbReference type="PANTHER" id="PTHR33116">
    <property type="entry name" value="REVERSE TRANSCRIPTASE ZINC-BINDING DOMAIN-CONTAINING PROTEIN-RELATED-RELATED"/>
    <property type="match status" value="1"/>
</dbReference>
<dbReference type="EMBL" id="JACMSC010000024">
    <property type="protein sequence ID" value="KAG6467720.1"/>
    <property type="molecule type" value="Genomic_DNA"/>
</dbReference>
<dbReference type="PANTHER" id="PTHR33116:SF70">
    <property type="entry name" value="NON-LTR RETROELEMENT REVERSE TRANSCRIPTASE-LIKE PROTEIN"/>
    <property type="match status" value="1"/>
</dbReference>
<dbReference type="AlphaFoldDB" id="A0A8J5C5Z5"/>
<feature type="domain" description="Reverse transcriptase zinc-binding" evidence="1">
    <location>
        <begin position="481"/>
        <end position="554"/>
    </location>
</feature>
<keyword evidence="2" id="KW-0496">Mitochondrion</keyword>
<name>A0A8J5C5Z5_ZINOF</name>
<protein>
    <recommendedName>
        <fullName evidence="1">Reverse transcriptase zinc-binding domain-containing protein</fullName>
    </recommendedName>
</protein>
<evidence type="ECO:0000313" key="2">
    <source>
        <dbReference type="EMBL" id="KAG6467720.1"/>
    </source>
</evidence>
<accession>A0A8J5C5Z5</accession>
<comment type="caution">
    <text evidence="2">The sequence shown here is derived from an EMBL/GenBank/DDBJ whole genome shotgun (WGS) entry which is preliminary data.</text>
</comment>
<gene>
    <name evidence="2" type="ORF">ZIOFF_074360</name>
</gene>
<keyword evidence="3" id="KW-1185">Reference proteome</keyword>
<dbReference type="InterPro" id="IPR026960">
    <property type="entry name" value="RVT-Znf"/>
</dbReference>
<geneLocation type="mitochondrion" evidence="2"/>
<organism evidence="2 3">
    <name type="scientific">Zingiber officinale</name>
    <name type="common">Ginger</name>
    <name type="synonym">Amomum zingiber</name>
    <dbReference type="NCBI Taxonomy" id="94328"/>
    <lineage>
        <taxon>Eukaryota</taxon>
        <taxon>Viridiplantae</taxon>
        <taxon>Streptophyta</taxon>
        <taxon>Embryophyta</taxon>
        <taxon>Tracheophyta</taxon>
        <taxon>Spermatophyta</taxon>
        <taxon>Magnoliopsida</taxon>
        <taxon>Liliopsida</taxon>
        <taxon>Zingiberales</taxon>
        <taxon>Zingiberaceae</taxon>
        <taxon>Zingiber</taxon>
    </lineage>
</organism>
<dbReference type="InterPro" id="IPR044730">
    <property type="entry name" value="RNase_H-like_dom_plant"/>
</dbReference>
<dbReference type="Proteomes" id="UP000734854">
    <property type="component" value="Unassembled WGS sequence"/>
</dbReference>
<evidence type="ECO:0000259" key="1">
    <source>
        <dbReference type="Pfam" id="PF13966"/>
    </source>
</evidence>
<reference evidence="2 3" key="1">
    <citation type="submission" date="2020-08" db="EMBL/GenBank/DDBJ databases">
        <title>Plant Genome Project.</title>
        <authorList>
            <person name="Zhang R.-G."/>
        </authorList>
    </citation>
    <scope>NUCLEOTIDE SEQUENCE [LARGE SCALE GENOMIC DNA]</scope>
    <source>
        <tissue evidence="2">Rhizome</tissue>
    </source>
</reference>
<dbReference type="Pfam" id="PF13966">
    <property type="entry name" value="zf-RVT"/>
    <property type="match status" value="1"/>
</dbReference>
<evidence type="ECO:0000313" key="3">
    <source>
        <dbReference type="Proteomes" id="UP000734854"/>
    </source>
</evidence>
<sequence length="766" mass="88509">MLLCRNDLAVPLLPYTKRVDEKTKRKHFFSFAGLGFADSYSQVDQMEKVLRLTKWVRQVAIPPRKHARLGGLISVTANLPIQCYAIGLEKYNDKPLPYGMKVAMNNCLFSLLQEAYDKGDPLSPYRIEKLSHLINMEVLRGNWKPISITRNGPFISHVSFADDIMLFGEATEEEIGVMLSVLNQFCSASGSKVSLQKSKLFCSSNISHQRAMNLSASCNIPLTKDLGKYLGAPMIHGRVTKKTYKDAISRMQRRLFRVMGKEISLYGWQNDPLTVHSLCYAWLFNANRIFAFRCQDMNKLIRSFLWGETGGVRKIHALSWEKICLPKELGGENVRGMCKVNLASLAKLGWLILMNKEALWIDIVKEKYLRMGRGVLRQGLGKCVKNGKTTKFWLDMWLPCGPLITLANRELPIDTASMWVSDYWSNNGCWRWDQFAGFLEKDVLELIQSYWVDPFRRVFVVAFFCKWRFYGEISIFSSDDSEGEKERWWKALWELTCAFKIKISVWKIFNTALPTAKWLCSRHILNSEICFRCSLVAEDICHALRDCPMSRLVWQEFIPCLPLINFFTLAHNDWLIQHLRRKLSFDGLPWNIVFVTTLWMLWYWRKMLLHGDDFHWPSNAKQLIMGKAKEIFEVLYVHNGKCKYEMQVNWVCPPVGFLKLNVDGCFHETNQQAAAAELWAISQGLLLGWQRALRPLPLVQNIVELLSRQWDSSLSHIFREANECANWIATHSHDLPQGLHILQNPSKELMNYLISDSLGVGSVRLF</sequence>
<dbReference type="CDD" id="cd06222">
    <property type="entry name" value="RNase_H_like"/>
    <property type="match status" value="1"/>
</dbReference>
<proteinExistence type="predicted"/>